<protein>
    <submittedName>
        <fullName evidence="8">MFS transporter</fullName>
    </submittedName>
</protein>
<feature type="transmembrane region" description="Helical" evidence="7">
    <location>
        <begin position="21"/>
        <end position="42"/>
    </location>
</feature>
<feature type="transmembrane region" description="Helical" evidence="7">
    <location>
        <begin position="352"/>
        <end position="372"/>
    </location>
</feature>
<accession>A0ABQ4G636</accession>
<feature type="transmembrane region" description="Helical" evidence="7">
    <location>
        <begin position="148"/>
        <end position="167"/>
    </location>
</feature>
<dbReference type="EMBL" id="BOOC01000031">
    <property type="protein sequence ID" value="GIH42502.1"/>
    <property type="molecule type" value="Genomic_DNA"/>
</dbReference>
<organism evidence="8 9">
    <name type="scientific">Microbispora corallina</name>
    <dbReference type="NCBI Taxonomy" id="83302"/>
    <lineage>
        <taxon>Bacteria</taxon>
        <taxon>Bacillati</taxon>
        <taxon>Actinomycetota</taxon>
        <taxon>Actinomycetes</taxon>
        <taxon>Streptosporangiales</taxon>
        <taxon>Streptosporangiaceae</taxon>
        <taxon>Microbispora</taxon>
    </lineage>
</organism>
<keyword evidence="4 7" id="KW-0812">Transmembrane</keyword>
<dbReference type="SUPFAM" id="SSF103473">
    <property type="entry name" value="MFS general substrate transporter"/>
    <property type="match status" value="1"/>
</dbReference>
<keyword evidence="5 7" id="KW-1133">Transmembrane helix</keyword>
<dbReference type="PANTHER" id="PTHR23517">
    <property type="entry name" value="RESISTANCE PROTEIN MDTM, PUTATIVE-RELATED-RELATED"/>
    <property type="match status" value="1"/>
</dbReference>
<reference evidence="8 9" key="1">
    <citation type="submission" date="2021-01" db="EMBL/GenBank/DDBJ databases">
        <title>Whole genome shotgun sequence of Microbispora corallina NBRC 16416.</title>
        <authorList>
            <person name="Komaki H."/>
            <person name="Tamura T."/>
        </authorList>
    </citation>
    <scope>NUCLEOTIDE SEQUENCE [LARGE SCALE GENOMIC DNA]</scope>
    <source>
        <strain evidence="8 9">NBRC 16416</strain>
    </source>
</reference>
<feature type="transmembrane region" description="Helical" evidence="7">
    <location>
        <begin position="54"/>
        <end position="76"/>
    </location>
</feature>
<feature type="transmembrane region" description="Helical" evidence="7">
    <location>
        <begin position="287"/>
        <end position="304"/>
    </location>
</feature>
<gene>
    <name evidence="8" type="ORF">Mco01_55020</name>
</gene>
<evidence type="ECO:0000256" key="7">
    <source>
        <dbReference type="SAM" id="Phobius"/>
    </source>
</evidence>
<evidence type="ECO:0000256" key="2">
    <source>
        <dbReference type="ARBA" id="ARBA00022448"/>
    </source>
</evidence>
<proteinExistence type="predicted"/>
<feature type="transmembrane region" description="Helical" evidence="7">
    <location>
        <begin position="310"/>
        <end position="331"/>
    </location>
</feature>
<feature type="transmembrane region" description="Helical" evidence="7">
    <location>
        <begin position="248"/>
        <end position="267"/>
    </location>
</feature>
<sequence length="424" mass="43078">MARMTPAGQDAPATAAIVRRLLAAQAVTGFGDGLWFSLWAIFFTRIQGIPAEAMGIAVGLGGAAGLLAATPVGVLADRRGPREVLVVVIVLRGLCMAAYVLVHDFWTLLLVQSLFSAVQSSGSGVRVTLVYGLVPGDRRLRTLAQSRVVQHIAYAAGAGAAALVLAVGGRPVFVAAVLLNAATFLAAAAITVTVPGVPPVPAERRRAGTQAVRDLPYVAVMGSTTLLALCWALLSTGLPLWIAGDTSAPLWAAALAVVLSSAAIALFQVRVSRRGADVPGAVRSARVSGLALAACCAVFALAAWPGSPLVALAVVLAGVGVHVVGELYYVAAQWGLSLGLMARDAEGQYQGVTATTEAATVALGPAVVTTLLTGLHAVGWLVLAAILLAAVAPVGPLARRALRDPYRVGARPSEPAEGGVTATP</sequence>
<dbReference type="Proteomes" id="UP000603904">
    <property type="component" value="Unassembled WGS sequence"/>
</dbReference>
<keyword evidence="2" id="KW-0813">Transport</keyword>
<dbReference type="InterPro" id="IPR036259">
    <property type="entry name" value="MFS_trans_sf"/>
</dbReference>
<dbReference type="RefSeq" id="WP_204059711.1">
    <property type="nucleotide sequence ID" value="NZ_BAAAGP010000006.1"/>
</dbReference>
<name>A0ABQ4G636_9ACTN</name>
<feature type="transmembrane region" description="Helical" evidence="7">
    <location>
        <begin position="83"/>
        <end position="102"/>
    </location>
</feature>
<keyword evidence="3" id="KW-1003">Cell membrane</keyword>
<evidence type="ECO:0000256" key="3">
    <source>
        <dbReference type="ARBA" id="ARBA00022475"/>
    </source>
</evidence>
<dbReference type="Pfam" id="PF07690">
    <property type="entry name" value="MFS_1"/>
    <property type="match status" value="1"/>
</dbReference>
<keyword evidence="6 7" id="KW-0472">Membrane</keyword>
<dbReference type="InterPro" id="IPR050171">
    <property type="entry name" value="MFS_Transporters"/>
</dbReference>
<feature type="transmembrane region" description="Helical" evidence="7">
    <location>
        <begin position="114"/>
        <end position="136"/>
    </location>
</feature>
<dbReference type="PANTHER" id="PTHR23517:SF2">
    <property type="entry name" value="MULTIDRUG RESISTANCE PROTEIN MDTH"/>
    <property type="match status" value="1"/>
</dbReference>
<evidence type="ECO:0000256" key="6">
    <source>
        <dbReference type="ARBA" id="ARBA00023136"/>
    </source>
</evidence>
<evidence type="ECO:0000256" key="5">
    <source>
        <dbReference type="ARBA" id="ARBA00022989"/>
    </source>
</evidence>
<comment type="caution">
    <text evidence="8">The sequence shown here is derived from an EMBL/GenBank/DDBJ whole genome shotgun (WGS) entry which is preliminary data.</text>
</comment>
<evidence type="ECO:0000313" key="9">
    <source>
        <dbReference type="Proteomes" id="UP000603904"/>
    </source>
</evidence>
<keyword evidence="9" id="KW-1185">Reference proteome</keyword>
<feature type="transmembrane region" description="Helical" evidence="7">
    <location>
        <begin position="215"/>
        <end position="242"/>
    </location>
</feature>
<comment type="subcellular location">
    <subcellularLocation>
        <location evidence="1">Cell membrane</location>
        <topology evidence="1">Multi-pass membrane protein</topology>
    </subcellularLocation>
</comment>
<dbReference type="InterPro" id="IPR011701">
    <property type="entry name" value="MFS"/>
</dbReference>
<dbReference type="Gene3D" id="1.20.1250.20">
    <property type="entry name" value="MFS general substrate transporter like domains"/>
    <property type="match status" value="1"/>
</dbReference>
<feature type="transmembrane region" description="Helical" evidence="7">
    <location>
        <begin position="378"/>
        <end position="398"/>
    </location>
</feature>
<feature type="transmembrane region" description="Helical" evidence="7">
    <location>
        <begin position="173"/>
        <end position="194"/>
    </location>
</feature>
<evidence type="ECO:0000256" key="1">
    <source>
        <dbReference type="ARBA" id="ARBA00004651"/>
    </source>
</evidence>
<evidence type="ECO:0000256" key="4">
    <source>
        <dbReference type="ARBA" id="ARBA00022692"/>
    </source>
</evidence>
<evidence type="ECO:0000313" key="8">
    <source>
        <dbReference type="EMBL" id="GIH42502.1"/>
    </source>
</evidence>